<evidence type="ECO:0000259" key="6">
    <source>
        <dbReference type="PROSITE" id="PS50178"/>
    </source>
</evidence>
<keyword evidence="1" id="KW-0479">Metal-binding</keyword>
<dbReference type="SMART" id="SM00064">
    <property type="entry name" value="FYVE"/>
    <property type="match status" value="1"/>
</dbReference>
<dbReference type="SUPFAM" id="SSF57903">
    <property type="entry name" value="FYVE/PHD zinc finger"/>
    <property type="match status" value="1"/>
</dbReference>
<dbReference type="Gene3D" id="3.30.40.10">
    <property type="entry name" value="Zinc/RING finger domain, C3HC4 (zinc finger)"/>
    <property type="match status" value="1"/>
</dbReference>
<dbReference type="GeneID" id="24919035"/>
<feature type="repeat" description="ANK" evidence="4">
    <location>
        <begin position="465"/>
        <end position="497"/>
    </location>
</feature>
<dbReference type="PANTHER" id="PTHR24133:SF40">
    <property type="entry name" value="ANKYRIN REPEAT DOMAIN 44"/>
    <property type="match status" value="1"/>
</dbReference>
<dbReference type="InParanoid" id="D8M0U2"/>
<gene>
    <name evidence="7" type="ORF">GSBLH_T00001808001</name>
</gene>
<dbReference type="PROSITE" id="PS50178">
    <property type="entry name" value="ZF_FYVE"/>
    <property type="match status" value="1"/>
</dbReference>
<dbReference type="Pfam" id="PF00023">
    <property type="entry name" value="Ank"/>
    <property type="match status" value="1"/>
</dbReference>
<dbReference type="SUPFAM" id="SSF48403">
    <property type="entry name" value="Ankyrin repeat"/>
    <property type="match status" value="1"/>
</dbReference>
<dbReference type="InterPro" id="IPR002110">
    <property type="entry name" value="Ankyrin_rpt"/>
</dbReference>
<dbReference type="InterPro" id="IPR036770">
    <property type="entry name" value="Ankyrin_rpt-contain_sf"/>
</dbReference>
<dbReference type="RefSeq" id="XP_012895729.1">
    <property type="nucleotide sequence ID" value="XM_013040275.1"/>
</dbReference>
<protein>
    <recommendedName>
        <fullName evidence="6">FYVE-type domain-containing protein</fullName>
    </recommendedName>
</protein>
<evidence type="ECO:0000256" key="1">
    <source>
        <dbReference type="ARBA" id="ARBA00022723"/>
    </source>
</evidence>
<dbReference type="InterPro" id="IPR000306">
    <property type="entry name" value="Znf_FYVE"/>
</dbReference>
<keyword evidence="8" id="KW-1185">Reference proteome</keyword>
<dbReference type="PROSITE" id="PS50088">
    <property type="entry name" value="ANK_REPEAT"/>
    <property type="match status" value="1"/>
</dbReference>
<evidence type="ECO:0000256" key="5">
    <source>
        <dbReference type="PROSITE-ProRule" id="PRU00091"/>
    </source>
</evidence>
<dbReference type="SMART" id="SM00248">
    <property type="entry name" value="ANK"/>
    <property type="match status" value="8"/>
</dbReference>
<dbReference type="InterPro" id="IPR013083">
    <property type="entry name" value="Znf_RING/FYVE/PHD"/>
</dbReference>
<dbReference type="Proteomes" id="UP000008312">
    <property type="component" value="Unassembled WGS sequence"/>
</dbReference>
<dbReference type="InterPro" id="IPR011011">
    <property type="entry name" value="Znf_FYVE_PHD"/>
</dbReference>
<proteinExistence type="predicted"/>
<dbReference type="Gene3D" id="1.25.40.20">
    <property type="entry name" value="Ankyrin repeat-containing domain"/>
    <property type="match status" value="3"/>
</dbReference>
<evidence type="ECO:0000313" key="7">
    <source>
        <dbReference type="EMBL" id="CBK21681.2"/>
    </source>
</evidence>
<reference evidence="7" key="1">
    <citation type="submission" date="2010-02" db="EMBL/GenBank/DDBJ databases">
        <title>Sequencing and annotation of the Blastocystis hominis genome.</title>
        <authorList>
            <person name="Wincker P."/>
        </authorList>
    </citation>
    <scope>NUCLEOTIDE SEQUENCE</scope>
    <source>
        <strain evidence="7">Singapore isolate B</strain>
    </source>
</reference>
<feature type="domain" description="FYVE-type" evidence="6">
    <location>
        <begin position="689"/>
        <end position="743"/>
    </location>
</feature>
<evidence type="ECO:0000256" key="3">
    <source>
        <dbReference type="ARBA" id="ARBA00022833"/>
    </source>
</evidence>
<dbReference type="GO" id="GO:0008270">
    <property type="term" value="F:zinc ion binding"/>
    <property type="evidence" value="ECO:0007669"/>
    <property type="project" value="UniProtKB-KW"/>
</dbReference>
<dbReference type="Pfam" id="PF12796">
    <property type="entry name" value="Ank_2"/>
    <property type="match status" value="1"/>
</dbReference>
<evidence type="ECO:0000256" key="2">
    <source>
        <dbReference type="ARBA" id="ARBA00022771"/>
    </source>
</evidence>
<keyword evidence="2 5" id="KW-0863">Zinc-finger</keyword>
<dbReference type="PANTHER" id="PTHR24133">
    <property type="entry name" value="ANKYRIN DOMAIN-CONTAINING"/>
    <property type="match status" value="1"/>
</dbReference>
<evidence type="ECO:0000313" key="8">
    <source>
        <dbReference type="Proteomes" id="UP000008312"/>
    </source>
</evidence>
<evidence type="ECO:0000256" key="4">
    <source>
        <dbReference type="PROSITE-ProRule" id="PRU00023"/>
    </source>
</evidence>
<organism evidence="7">
    <name type="scientific">Blastocystis hominis</name>
    <dbReference type="NCBI Taxonomy" id="12968"/>
    <lineage>
        <taxon>Eukaryota</taxon>
        <taxon>Sar</taxon>
        <taxon>Stramenopiles</taxon>
        <taxon>Bigyra</taxon>
        <taxon>Opalozoa</taxon>
        <taxon>Opalinata</taxon>
        <taxon>Blastocystidae</taxon>
        <taxon>Blastocystis</taxon>
    </lineage>
</organism>
<keyword evidence="4" id="KW-0040">ANK repeat</keyword>
<name>D8M0U2_BLAHO</name>
<dbReference type="AlphaFoldDB" id="D8M0U2"/>
<keyword evidence="3" id="KW-0862">Zinc</keyword>
<dbReference type="InterPro" id="IPR017455">
    <property type="entry name" value="Znf_FYVE-rel"/>
</dbReference>
<accession>D8M0U2</accession>
<dbReference type="Pfam" id="PF01363">
    <property type="entry name" value="FYVE"/>
    <property type="match status" value="1"/>
</dbReference>
<dbReference type="EMBL" id="FN668644">
    <property type="protein sequence ID" value="CBK21681.2"/>
    <property type="molecule type" value="Genomic_DNA"/>
</dbReference>
<dbReference type="InterPro" id="IPR052391">
    <property type="entry name" value="E3_Ligase-Neurotoxin"/>
</dbReference>
<sequence>MFSLSKLRPSILSDCKSPKEVQSDLISSWLNFFNGVPADALSEQLTKMKEHISHLHDTRPRFSFPSSPVPPQSWYYDPVDILYAQYLSPLHLAAWCGYLDFFAFCGRFPSLRAHFIHSRDILGNLPLHACYFVCDAWLVPLSDRACPDFICSCRYDAPNALGLLPLHIACIFNQPRGVAQLLAQHVDPQTPVRFFSRDSLDVALADLDQLRDAVLLTALPAKTPAQTALPAGTARWGEGSAGDSLSFGPACSDASFDDGLCMARYCSRGNNPDGGRSDRDPCSLHGNHGSLNGSLTESLTESFTGSFTESLNGSLNESLNASCTDSFCPCFPRCFLPSPRGSSPCLYALDGFTALHFALHCSAPRCALLLLPAIPHAASALSAPSSFPRGPSPLQVASLHGLAFFALLPPSRHRFFAQSLPRLWSSRGNPSRELLPCAVLNALLASNYRSLVRLLRARSDAEAAGRFAPLHVACVLLDETLVRLLVGYGADVQARTPAGETCLHVLVRSQAEPRDGSLRGNLLGLLLMAGCDPAVLDGEGVSPLFAAVERDDMHCVSVLLAYGTAGKCGMGREGRTALAEAARRRSEDLTRLIAKKEPAWMNVADSRGWFPLHYAVAAGDIPAVVFLLNCAAPLSGEAVTDLEDALKAAPRTLQGVYEALGPVIRGQLQFINKLCPSENRHKLGFFLPNKLVERCMRCQKRFSLITTKRHCRRCGQVLCYNCCQASSDKSIDHICEQCRSFEARNAGGEKSLRRFEDGVMSYLVRVDATRLDRRGTSESKCDD</sequence>
<dbReference type="OrthoDB" id="10018316at2759"/>